<name>A0ABT8M692_9EURY</name>
<gene>
    <name evidence="1" type="ORF">FGU65_00560</name>
</gene>
<dbReference type="Pfam" id="PF06150">
    <property type="entry name" value="ChaB"/>
    <property type="match status" value="1"/>
</dbReference>
<accession>A0ABT8M692</accession>
<dbReference type="Proteomes" id="UP001168338">
    <property type="component" value="Unassembled WGS sequence"/>
</dbReference>
<proteinExistence type="predicted"/>
<evidence type="ECO:0000313" key="2">
    <source>
        <dbReference type="Proteomes" id="UP001168338"/>
    </source>
</evidence>
<keyword evidence="2" id="KW-1185">Reference proteome</keyword>
<dbReference type="EMBL" id="VCYH01000001">
    <property type="protein sequence ID" value="MDN7023404.1"/>
    <property type="molecule type" value="Genomic_DNA"/>
</dbReference>
<dbReference type="SUPFAM" id="SSF140376">
    <property type="entry name" value="ChaB-like"/>
    <property type="match status" value="1"/>
</dbReference>
<sequence length="78" mass="9176">MPYEKNSELPKLVQEELPEHAQDIYREAFNSAWEQYADPGERRDPSESREEVSHKVAWAAVKQKYGKDPRTGEWKKEA</sequence>
<dbReference type="InterPro" id="IPR009317">
    <property type="entry name" value="ChaB"/>
</dbReference>
<comment type="caution">
    <text evidence="1">The sequence shown here is derived from an EMBL/GenBank/DDBJ whole genome shotgun (WGS) entry which is preliminary data.</text>
</comment>
<dbReference type="InterPro" id="IPR037205">
    <property type="entry name" value="ChaB_sf"/>
</dbReference>
<reference evidence="1" key="1">
    <citation type="submission" date="2019-05" db="EMBL/GenBank/DDBJ databases">
        <title>Methanoculleus sp. FWC-SCC1, a methanogenic archaeon isolated from deep marine cold seep.</title>
        <authorList>
            <person name="Chen Y.-W."/>
            <person name="Chen S.-C."/>
            <person name="Teng N.-H."/>
            <person name="Lai M.-C."/>
        </authorList>
    </citation>
    <scope>NUCLEOTIDE SEQUENCE</scope>
    <source>
        <strain evidence="1">FWC-SCC1</strain>
    </source>
</reference>
<protein>
    <submittedName>
        <fullName evidence="1">Cation transport regulator ChaB</fullName>
    </submittedName>
</protein>
<dbReference type="RefSeq" id="WP_301662453.1">
    <property type="nucleotide sequence ID" value="NZ_VCYH01000001.1"/>
</dbReference>
<dbReference type="Gene3D" id="1.10.1740.70">
    <property type="entry name" value="ChaB"/>
    <property type="match status" value="1"/>
</dbReference>
<organism evidence="1 2">
    <name type="scientific">Methanoculleus frigidifontis</name>
    <dbReference type="NCBI Taxonomy" id="2584085"/>
    <lineage>
        <taxon>Archaea</taxon>
        <taxon>Methanobacteriati</taxon>
        <taxon>Methanobacteriota</taxon>
        <taxon>Stenosarchaea group</taxon>
        <taxon>Methanomicrobia</taxon>
        <taxon>Methanomicrobiales</taxon>
        <taxon>Methanomicrobiaceae</taxon>
        <taxon>Methanoculleus</taxon>
    </lineage>
</organism>
<evidence type="ECO:0000313" key="1">
    <source>
        <dbReference type="EMBL" id="MDN7023404.1"/>
    </source>
</evidence>